<dbReference type="InterPro" id="IPR036388">
    <property type="entry name" value="WH-like_DNA-bd_sf"/>
</dbReference>
<keyword evidence="7" id="KW-1185">Reference proteome</keyword>
<dbReference type="PANTHER" id="PTHR30154">
    <property type="entry name" value="LEUCINE-RESPONSIVE REGULATORY PROTEIN"/>
    <property type="match status" value="1"/>
</dbReference>
<feature type="domain" description="HTH asnC-type" evidence="5">
    <location>
        <begin position="37"/>
        <end position="97"/>
    </location>
</feature>
<reference evidence="6 7" key="1">
    <citation type="journal article" date="2019" name="Int. J. Syst. Evol. Microbiol.">
        <title>Streptomyces cadmiisoli sp. nov., a novel actinomycete isolated from cadmium-contaminated soil.</title>
        <authorList>
            <person name="Li K."/>
            <person name="Tang X."/>
            <person name="Zhao J."/>
            <person name="Guo Y."/>
            <person name="Tang Y."/>
            <person name="Gao J."/>
        </authorList>
    </citation>
    <scope>NUCLEOTIDE SEQUENCE [LARGE SCALE GENOMIC DNA]</scope>
    <source>
        <strain evidence="6 7">ZFG47</strain>
    </source>
</reference>
<name>A0A2Z4IX03_9ACTN</name>
<dbReference type="PANTHER" id="PTHR30154:SF34">
    <property type="entry name" value="TRANSCRIPTIONAL REGULATOR AZLB"/>
    <property type="match status" value="1"/>
</dbReference>
<dbReference type="InterPro" id="IPR036390">
    <property type="entry name" value="WH_DNA-bd_sf"/>
</dbReference>
<keyword evidence="2" id="KW-0238">DNA-binding</keyword>
<dbReference type="InterPro" id="IPR019888">
    <property type="entry name" value="Tscrpt_reg_AsnC-like"/>
</dbReference>
<evidence type="ECO:0000256" key="1">
    <source>
        <dbReference type="ARBA" id="ARBA00023015"/>
    </source>
</evidence>
<evidence type="ECO:0000259" key="5">
    <source>
        <dbReference type="PROSITE" id="PS50956"/>
    </source>
</evidence>
<dbReference type="InterPro" id="IPR011008">
    <property type="entry name" value="Dimeric_a/b-barrel"/>
</dbReference>
<dbReference type="InterPro" id="IPR000485">
    <property type="entry name" value="AsnC-type_HTH_dom"/>
</dbReference>
<dbReference type="KEGG" id="scad:DN051_12080"/>
<dbReference type="AlphaFoldDB" id="A0A2Z4IX03"/>
<sequence length="182" mass="20037">MHSERVASRSADQRGSRDLRDSSRESSRDPRNGSPQLDAVSLAIIGQLQEDGRRPYAAIGKAVGLSEAAVRQRVQKLLDQGVMQIVAVTDPLTVGFRRQAMVGINVEGDTESVADALTGMSEVEYVVMTAGSFDLLAEIVCEDDDHLLDVINKRIRALPGVRSTESFVYLKLKKQTYMWGTR</sequence>
<dbReference type="EMBL" id="CP030073">
    <property type="protein sequence ID" value="AWW37284.1"/>
    <property type="molecule type" value="Genomic_DNA"/>
</dbReference>
<dbReference type="SUPFAM" id="SSF46785">
    <property type="entry name" value="Winged helix' DNA-binding domain"/>
    <property type="match status" value="1"/>
</dbReference>
<accession>A0A2Z4IX03</accession>
<dbReference type="Pfam" id="PF13404">
    <property type="entry name" value="HTH_AsnC-type"/>
    <property type="match status" value="1"/>
</dbReference>
<evidence type="ECO:0000256" key="3">
    <source>
        <dbReference type="ARBA" id="ARBA00023163"/>
    </source>
</evidence>
<dbReference type="GO" id="GO:0005829">
    <property type="term" value="C:cytosol"/>
    <property type="evidence" value="ECO:0007669"/>
    <property type="project" value="TreeGrafter"/>
</dbReference>
<dbReference type="PROSITE" id="PS50956">
    <property type="entry name" value="HTH_ASNC_2"/>
    <property type="match status" value="1"/>
</dbReference>
<dbReference type="SMART" id="SM00344">
    <property type="entry name" value="HTH_ASNC"/>
    <property type="match status" value="1"/>
</dbReference>
<dbReference type="GO" id="GO:0043200">
    <property type="term" value="P:response to amino acid"/>
    <property type="evidence" value="ECO:0007669"/>
    <property type="project" value="TreeGrafter"/>
</dbReference>
<dbReference type="Gene3D" id="3.30.70.920">
    <property type="match status" value="1"/>
</dbReference>
<dbReference type="RefSeq" id="WP_053762754.1">
    <property type="nucleotide sequence ID" value="NZ_CBDRHE010000008.1"/>
</dbReference>
<evidence type="ECO:0000256" key="2">
    <source>
        <dbReference type="ARBA" id="ARBA00023125"/>
    </source>
</evidence>
<protein>
    <submittedName>
        <fullName evidence="6">Lrp/AsnC family transcriptional regulator</fullName>
    </submittedName>
</protein>
<keyword evidence="1" id="KW-0805">Transcription regulation</keyword>
<keyword evidence="3" id="KW-0804">Transcription</keyword>
<dbReference type="PROSITE" id="PS00519">
    <property type="entry name" value="HTH_ASNC_1"/>
    <property type="match status" value="1"/>
</dbReference>
<proteinExistence type="predicted"/>
<gene>
    <name evidence="6" type="ORF">DN051_12080</name>
</gene>
<dbReference type="Proteomes" id="UP000249616">
    <property type="component" value="Chromosome"/>
</dbReference>
<feature type="compositionally biased region" description="Basic and acidic residues" evidence="4">
    <location>
        <begin position="1"/>
        <end position="31"/>
    </location>
</feature>
<evidence type="ECO:0000313" key="7">
    <source>
        <dbReference type="Proteomes" id="UP000249616"/>
    </source>
</evidence>
<dbReference type="Pfam" id="PF22482">
    <property type="entry name" value="AsnC_trans_reg_3"/>
    <property type="match status" value="1"/>
</dbReference>
<dbReference type="SUPFAM" id="SSF54909">
    <property type="entry name" value="Dimeric alpha+beta barrel"/>
    <property type="match status" value="1"/>
</dbReference>
<dbReference type="InterPro" id="IPR054609">
    <property type="entry name" value="PF0864-like_C"/>
</dbReference>
<feature type="region of interest" description="Disordered" evidence="4">
    <location>
        <begin position="1"/>
        <end position="36"/>
    </location>
</feature>
<dbReference type="GO" id="GO:0043565">
    <property type="term" value="F:sequence-specific DNA binding"/>
    <property type="evidence" value="ECO:0007669"/>
    <property type="project" value="InterPro"/>
</dbReference>
<dbReference type="Gene3D" id="1.10.10.10">
    <property type="entry name" value="Winged helix-like DNA-binding domain superfamily/Winged helix DNA-binding domain"/>
    <property type="match status" value="1"/>
</dbReference>
<evidence type="ECO:0000256" key="4">
    <source>
        <dbReference type="SAM" id="MobiDB-lite"/>
    </source>
</evidence>
<dbReference type="PRINTS" id="PR00033">
    <property type="entry name" value="HTHASNC"/>
</dbReference>
<evidence type="ECO:0000313" key="6">
    <source>
        <dbReference type="EMBL" id="AWW37284.1"/>
    </source>
</evidence>
<dbReference type="InterPro" id="IPR019885">
    <property type="entry name" value="Tscrpt_reg_HTH_AsnC-type_CS"/>
</dbReference>
<organism evidence="6 7">
    <name type="scientific">Streptomyces cadmiisoli</name>
    <dbReference type="NCBI Taxonomy" id="2184053"/>
    <lineage>
        <taxon>Bacteria</taxon>
        <taxon>Bacillati</taxon>
        <taxon>Actinomycetota</taxon>
        <taxon>Actinomycetes</taxon>
        <taxon>Kitasatosporales</taxon>
        <taxon>Streptomycetaceae</taxon>
        <taxon>Streptomyces</taxon>
        <taxon>Streptomyces aurantiacus group</taxon>
    </lineage>
</organism>